<dbReference type="RefSeq" id="WP_073220022.1">
    <property type="nucleotide sequence ID" value="NZ_FNNS01000015.1"/>
</dbReference>
<accession>A0A1M6KY18</accession>
<reference evidence="3" key="1">
    <citation type="submission" date="2016-11" db="EMBL/GenBank/DDBJ databases">
        <authorList>
            <person name="Varghese N."/>
            <person name="Submissions S."/>
        </authorList>
    </citation>
    <scope>NUCLEOTIDE SEQUENCE [LARGE SCALE GENOMIC DNA]</scope>
    <source>
        <strain evidence="3">DSM 26349</strain>
    </source>
</reference>
<feature type="transmembrane region" description="Helical" evidence="1">
    <location>
        <begin position="123"/>
        <end position="143"/>
    </location>
</feature>
<dbReference type="AlphaFoldDB" id="A0A1M6KY18"/>
<dbReference type="OrthoDB" id="329514at2"/>
<keyword evidence="3" id="KW-1185">Reference proteome</keyword>
<evidence type="ECO:0000256" key="1">
    <source>
        <dbReference type="SAM" id="Phobius"/>
    </source>
</evidence>
<keyword evidence="1" id="KW-0472">Membrane</keyword>
<keyword evidence="1" id="KW-0812">Transmembrane</keyword>
<feature type="transmembrane region" description="Helical" evidence="1">
    <location>
        <begin position="90"/>
        <end position="111"/>
    </location>
</feature>
<feature type="transmembrane region" description="Helical" evidence="1">
    <location>
        <begin position="12"/>
        <end position="32"/>
    </location>
</feature>
<evidence type="ECO:0000313" key="2">
    <source>
        <dbReference type="EMBL" id="SHJ63766.1"/>
    </source>
</evidence>
<dbReference type="EMBL" id="FQYV01000021">
    <property type="protein sequence ID" value="SHJ63766.1"/>
    <property type="molecule type" value="Genomic_DNA"/>
</dbReference>
<evidence type="ECO:0008006" key="4">
    <source>
        <dbReference type="Google" id="ProtNLM"/>
    </source>
</evidence>
<protein>
    <recommendedName>
        <fullName evidence="4">50S ribosomal protein L27</fullName>
    </recommendedName>
</protein>
<name>A0A1M6KY18_9FLAO</name>
<gene>
    <name evidence="2" type="ORF">SAMN04487908_12168</name>
</gene>
<proteinExistence type="predicted"/>
<dbReference type="Proteomes" id="UP000184172">
    <property type="component" value="Unassembled WGS sequence"/>
</dbReference>
<evidence type="ECO:0000313" key="3">
    <source>
        <dbReference type="Proteomes" id="UP000184172"/>
    </source>
</evidence>
<organism evidence="2 3">
    <name type="scientific">Aequorivita viscosa</name>
    <dbReference type="NCBI Taxonomy" id="797419"/>
    <lineage>
        <taxon>Bacteria</taxon>
        <taxon>Pseudomonadati</taxon>
        <taxon>Bacteroidota</taxon>
        <taxon>Flavobacteriia</taxon>
        <taxon>Flavobacteriales</taxon>
        <taxon>Flavobacteriaceae</taxon>
        <taxon>Aequorivita</taxon>
    </lineage>
</organism>
<keyword evidence="1" id="KW-1133">Transmembrane helix</keyword>
<feature type="transmembrane region" description="Helical" evidence="1">
    <location>
        <begin position="44"/>
        <end position="70"/>
    </location>
</feature>
<dbReference type="STRING" id="797419.SAMN05216556_11573"/>
<sequence>MDRSIQIIHSYWAYLVLLVVVLATINALAAFFSKREYAPKDFRISLFGLIVTHIQLLIGLVLYFTSPVWGLSSITNMGMAAVMKDSTARLFAVEHPLIMILAVVFITIGYSKHKKNLLSHKKFKTLSIFYSIALVLMLSRIPWNLWF</sequence>